<dbReference type="PROSITE" id="PS50011">
    <property type="entry name" value="PROTEIN_KINASE_DOM"/>
    <property type="match status" value="1"/>
</dbReference>
<dbReference type="InterPro" id="IPR020635">
    <property type="entry name" value="Tyr_kinase_cat_dom"/>
</dbReference>
<evidence type="ECO:0000313" key="5">
    <source>
        <dbReference type="Proteomes" id="UP000054560"/>
    </source>
</evidence>
<dbReference type="GO" id="GO:0043235">
    <property type="term" value="C:receptor complex"/>
    <property type="evidence" value="ECO:0007669"/>
    <property type="project" value="TreeGrafter"/>
</dbReference>
<keyword evidence="2" id="KW-0812">Transmembrane</keyword>
<dbReference type="EMBL" id="KQ242186">
    <property type="protein sequence ID" value="KNC80191.1"/>
    <property type="molecule type" value="Genomic_DNA"/>
</dbReference>
<dbReference type="InterPro" id="IPR050122">
    <property type="entry name" value="RTK"/>
</dbReference>
<evidence type="ECO:0000313" key="4">
    <source>
        <dbReference type="EMBL" id="KNC80191.1"/>
    </source>
</evidence>
<accession>A0A0L0FUH0</accession>
<dbReference type="GO" id="GO:0005524">
    <property type="term" value="F:ATP binding"/>
    <property type="evidence" value="ECO:0007669"/>
    <property type="project" value="InterPro"/>
</dbReference>
<dbReference type="Gene3D" id="1.10.510.10">
    <property type="entry name" value="Transferase(Phosphotransferase) domain 1"/>
    <property type="match status" value="1"/>
</dbReference>
<protein>
    <recommendedName>
        <fullName evidence="3">Protein kinase domain-containing protein</fullName>
    </recommendedName>
</protein>
<sequence>VGYPSVSSFGMHVLKICDFGLARELPLQIGADGEPLPYIQGRSDEKIPFRWLAPEALKFNEFSTKSDVYAYGVTVWEIAIDCSAEPYQDMDLSSVRTRVSTGGTLPLDYIHPTLATVIKGCTQASVDRRPTFLEMAELCAIELSENHSFNDIIARKYTESGDIILVRPKPGLSIRPLPPAPLPSIGSADEIIYETTDSTDDVGPLRMSSRYIGMRGWFYEDSHMYSSSIISGKGPVDRHVSFNSVNCDSDKDSGVRGLHNLNIPIRPSRGGCAGVWENPNSRKRLLSAGLLALVLLLIAIMPVLIYFVVIPASKEAAVGQNTGATPPITTSSPQLPNGGLAEFPTIPHSRNKFVIKLFDTTINTTSNSCFDGSQFTSCDKAMKFGWVGEHRIAAVGDRGQCLANLRGDSTNCTENSQNEIFCGGKDFLGIDLVNFHQASKCTQAPEWEVALIHAVTDKPTARRSSTGITKLLARREPLVRTDRRVNAGRNGWEESMPQRQRRRQRESTQTPPEAPSTDTSSTASTSTDETTTVDEATTSEFEPEPTQSPTSAPSGAPTPTPSPEQAPSHTPSPSIEKVTATIDSTPLPTVSSDDVTATTTSVETGSEAAQATSGIQVVTLRDRNTKELVKNRQYFVGGVEVQYLLLRRRAERNVAYLVLEEDIDEQSQARPS</sequence>
<keyword evidence="5" id="KW-1185">Reference proteome</keyword>
<dbReference type="InterPro" id="IPR000719">
    <property type="entry name" value="Prot_kinase_dom"/>
</dbReference>
<dbReference type="InterPro" id="IPR011009">
    <property type="entry name" value="Kinase-like_dom_sf"/>
</dbReference>
<feature type="domain" description="Protein kinase" evidence="3">
    <location>
        <begin position="1"/>
        <end position="150"/>
    </location>
</feature>
<dbReference type="GO" id="GO:0007169">
    <property type="term" value="P:cell surface receptor protein tyrosine kinase signaling pathway"/>
    <property type="evidence" value="ECO:0007669"/>
    <property type="project" value="TreeGrafter"/>
</dbReference>
<dbReference type="RefSeq" id="XP_014154093.1">
    <property type="nucleotide sequence ID" value="XM_014298618.1"/>
</dbReference>
<dbReference type="OrthoDB" id="2390637at2759"/>
<keyword evidence="2" id="KW-1133">Transmembrane helix</keyword>
<dbReference type="GeneID" id="25907938"/>
<gene>
    <name evidence="4" type="ORF">SARC_07434</name>
</gene>
<dbReference type="PANTHER" id="PTHR24416:SF600">
    <property type="entry name" value="PDGF- AND VEGF-RECEPTOR RELATED, ISOFORM J"/>
    <property type="match status" value="1"/>
</dbReference>
<dbReference type="PANTHER" id="PTHR24416">
    <property type="entry name" value="TYROSINE-PROTEIN KINASE RECEPTOR"/>
    <property type="match status" value="1"/>
</dbReference>
<dbReference type="Pfam" id="PF07714">
    <property type="entry name" value="PK_Tyr_Ser-Thr"/>
    <property type="match status" value="1"/>
</dbReference>
<evidence type="ECO:0000256" key="1">
    <source>
        <dbReference type="SAM" id="MobiDB-lite"/>
    </source>
</evidence>
<name>A0A0L0FUH0_9EUKA</name>
<feature type="transmembrane region" description="Helical" evidence="2">
    <location>
        <begin position="285"/>
        <end position="309"/>
    </location>
</feature>
<evidence type="ECO:0000256" key="2">
    <source>
        <dbReference type="SAM" id="Phobius"/>
    </source>
</evidence>
<dbReference type="AlphaFoldDB" id="A0A0L0FUH0"/>
<reference evidence="4 5" key="1">
    <citation type="submission" date="2011-02" db="EMBL/GenBank/DDBJ databases">
        <title>The Genome Sequence of Sphaeroforma arctica JP610.</title>
        <authorList>
            <consortium name="The Broad Institute Genome Sequencing Platform"/>
            <person name="Russ C."/>
            <person name="Cuomo C."/>
            <person name="Young S.K."/>
            <person name="Zeng Q."/>
            <person name="Gargeya S."/>
            <person name="Alvarado L."/>
            <person name="Berlin A."/>
            <person name="Chapman S.B."/>
            <person name="Chen Z."/>
            <person name="Freedman E."/>
            <person name="Gellesch M."/>
            <person name="Goldberg J."/>
            <person name="Griggs A."/>
            <person name="Gujja S."/>
            <person name="Heilman E."/>
            <person name="Heiman D."/>
            <person name="Howarth C."/>
            <person name="Mehta T."/>
            <person name="Neiman D."/>
            <person name="Pearson M."/>
            <person name="Roberts A."/>
            <person name="Saif S."/>
            <person name="Shea T."/>
            <person name="Shenoy N."/>
            <person name="Sisk P."/>
            <person name="Stolte C."/>
            <person name="Sykes S."/>
            <person name="White J."/>
            <person name="Yandava C."/>
            <person name="Burger G."/>
            <person name="Gray M.W."/>
            <person name="Holland P.W.H."/>
            <person name="King N."/>
            <person name="Lang F.B.F."/>
            <person name="Roger A.J."/>
            <person name="Ruiz-Trillo I."/>
            <person name="Haas B."/>
            <person name="Nusbaum C."/>
            <person name="Birren B."/>
        </authorList>
    </citation>
    <scope>NUCLEOTIDE SEQUENCE [LARGE SCALE GENOMIC DNA]</scope>
    <source>
        <strain evidence="4 5">JP610</strain>
    </source>
</reference>
<dbReference type="InterPro" id="IPR001245">
    <property type="entry name" value="Ser-Thr/Tyr_kinase_cat_dom"/>
</dbReference>
<feature type="non-terminal residue" evidence="4">
    <location>
        <position position="1"/>
    </location>
</feature>
<proteinExistence type="predicted"/>
<dbReference type="GO" id="GO:0004714">
    <property type="term" value="F:transmembrane receptor protein tyrosine kinase activity"/>
    <property type="evidence" value="ECO:0007669"/>
    <property type="project" value="TreeGrafter"/>
</dbReference>
<dbReference type="GO" id="GO:0005886">
    <property type="term" value="C:plasma membrane"/>
    <property type="evidence" value="ECO:0007669"/>
    <property type="project" value="TreeGrafter"/>
</dbReference>
<dbReference type="SUPFAM" id="SSF56112">
    <property type="entry name" value="Protein kinase-like (PK-like)"/>
    <property type="match status" value="1"/>
</dbReference>
<dbReference type="STRING" id="667725.A0A0L0FUH0"/>
<dbReference type="Proteomes" id="UP000054560">
    <property type="component" value="Unassembled WGS sequence"/>
</dbReference>
<organism evidence="4 5">
    <name type="scientific">Sphaeroforma arctica JP610</name>
    <dbReference type="NCBI Taxonomy" id="667725"/>
    <lineage>
        <taxon>Eukaryota</taxon>
        <taxon>Ichthyosporea</taxon>
        <taxon>Ichthyophonida</taxon>
        <taxon>Sphaeroforma</taxon>
    </lineage>
</organism>
<dbReference type="eggNOG" id="KOG0197">
    <property type="taxonomic scope" value="Eukaryota"/>
</dbReference>
<feature type="compositionally biased region" description="Low complexity" evidence="1">
    <location>
        <begin position="589"/>
        <end position="609"/>
    </location>
</feature>
<feature type="compositionally biased region" description="Low complexity" evidence="1">
    <location>
        <begin position="515"/>
        <end position="555"/>
    </location>
</feature>
<evidence type="ECO:0000259" key="3">
    <source>
        <dbReference type="PROSITE" id="PS50011"/>
    </source>
</evidence>
<feature type="region of interest" description="Disordered" evidence="1">
    <location>
        <begin position="479"/>
        <end position="612"/>
    </location>
</feature>
<keyword evidence="2" id="KW-0472">Membrane</keyword>
<dbReference type="SMART" id="SM00219">
    <property type="entry name" value="TyrKc"/>
    <property type="match status" value="1"/>
</dbReference>